<dbReference type="RefSeq" id="WP_238551951.1">
    <property type="nucleotide sequence ID" value="NZ_JGYQ01000007.1"/>
</dbReference>
<dbReference type="Pfam" id="PF21825">
    <property type="entry name" value="crAss001_48"/>
    <property type="match status" value="1"/>
</dbReference>
<protein>
    <submittedName>
        <fullName evidence="1">Uncharacterized protein</fullName>
    </submittedName>
</protein>
<evidence type="ECO:0000313" key="1">
    <source>
        <dbReference type="EMBL" id="KFI48205.1"/>
    </source>
</evidence>
<name>A0A086ZNV5_9BIFI</name>
<dbReference type="EMBL" id="JGYQ01000007">
    <property type="protein sequence ID" value="KFI48205.1"/>
    <property type="molecule type" value="Genomic_DNA"/>
</dbReference>
<evidence type="ECO:0000313" key="2">
    <source>
        <dbReference type="Proteomes" id="UP000029093"/>
    </source>
</evidence>
<proteinExistence type="predicted"/>
<gene>
    <name evidence="1" type="ORF">BBOU_0333</name>
</gene>
<keyword evidence="2" id="KW-1185">Reference proteome</keyword>
<sequence>MKDSEADIAIGVLNKLIDQELEAVRAATRDGNTPFGGYAQTLHNAFLTAKDEIRKALADMCREMRYALTKRTTNWKETRQMSDKTLEPPLPPIDARTEAVAERLFGLKFALRKDDPKHIHDEWEHAADWIHDGYLRQAIEVLATADQAQPASADGSDYKERMRVEYRELAARAGRLRGMLQRYADGTLDFEPVCPIGLLSRQLDVMDEYANLLRRRAEIEHVDLEQQDFATE</sequence>
<dbReference type="GeneID" id="303204939"/>
<accession>A0A086ZNV5</accession>
<comment type="caution">
    <text evidence="1">The sequence shown here is derived from an EMBL/GenBank/DDBJ whole genome shotgun (WGS) entry which is preliminary data.</text>
</comment>
<organism evidence="1 2">
    <name type="scientific">Bifidobacterium boum</name>
    <dbReference type="NCBI Taxonomy" id="78343"/>
    <lineage>
        <taxon>Bacteria</taxon>
        <taxon>Bacillati</taxon>
        <taxon>Actinomycetota</taxon>
        <taxon>Actinomycetes</taxon>
        <taxon>Bifidobacteriales</taxon>
        <taxon>Bifidobacteriaceae</taxon>
        <taxon>Bifidobacterium</taxon>
    </lineage>
</organism>
<dbReference type="AlphaFoldDB" id="A0A086ZNV5"/>
<dbReference type="Proteomes" id="UP000029093">
    <property type="component" value="Unassembled WGS sequence"/>
</dbReference>
<dbReference type="InterPro" id="IPR054052">
    <property type="entry name" value="Y16Q-like"/>
</dbReference>
<reference evidence="1 2" key="1">
    <citation type="submission" date="2014-03" db="EMBL/GenBank/DDBJ databases">
        <title>Genomics of Bifidobacteria.</title>
        <authorList>
            <person name="Ventura M."/>
            <person name="Milani C."/>
            <person name="Lugli G.A."/>
        </authorList>
    </citation>
    <scope>NUCLEOTIDE SEQUENCE [LARGE SCALE GENOMIC DNA]</scope>
    <source>
        <strain evidence="1 2">LMG 10736</strain>
    </source>
</reference>